<keyword evidence="4" id="KW-1185">Reference proteome</keyword>
<proteinExistence type="predicted"/>
<accession>A0A0N4UJ74</accession>
<protein>
    <submittedName>
        <fullName evidence="2 5">Uncharacterized protein</fullName>
    </submittedName>
</protein>
<keyword evidence="1" id="KW-0812">Transmembrane</keyword>
<dbReference type="Pfam" id="PF14750">
    <property type="entry name" value="INTS2"/>
    <property type="match status" value="1"/>
</dbReference>
<name>A0A0N4UJ74_DRAME</name>
<sequence>MMRSSNSTNIPLLEHVNINEEVICAMVICAQLLPQRYGPSVIVRSLLAIEDAPNIITQASQNIYIFIFSIFRFLTLLGILNRYKNFQLLALDPSLISSTINRLLEAGTLLTNSLALIIMCTCLNDMHFIAQLLATLLKRRPIATYIQKSPNKESVKLLHERITKVLNNHISCTDGTAIARLAQLLAALRIVAGIRLTSQESRLWLLFLTKTDCNCDQYISIAISTIIAFPQLIPIHLSDDSEIEASLIAFLDWIKCRASADSLCFERFFILVSIHLLANQSEQLSALVSSTLFLKVM</sequence>
<dbReference type="AlphaFoldDB" id="A0A0N4UJ74"/>
<dbReference type="Proteomes" id="UP000038040">
    <property type="component" value="Unplaced"/>
</dbReference>
<organism evidence="3 5">
    <name type="scientific">Dracunculus medinensis</name>
    <name type="common">Guinea worm</name>
    <dbReference type="NCBI Taxonomy" id="318479"/>
    <lineage>
        <taxon>Eukaryota</taxon>
        <taxon>Metazoa</taxon>
        <taxon>Ecdysozoa</taxon>
        <taxon>Nematoda</taxon>
        <taxon>Chromadorea</taxon>
        <taxon>Rhabditida</taxon>
        <taxon>Spirurina</taxon>
        <taxon>Dracunculoidea</taxon>
        <taxon>Dracunculidae</taxon>
        <taxon>Dracunculus</taxon>
    </lineage>
</organism>
<reference evidence="5" key="1">
    <citation type="submission" date="2017-02" db="UniProtKB">
        <authorList>
            <consortium name="WormBaseParasite"/>
        </authorList>
    </citation>
    <scope>IDENTIFICATION</scope>
</reference>
<dbReference type="OrthoDB" id="10499737at2759"/>
<dbReference type="WBParaSite" id="DME_0000769201-mRNA-1">
    <property type="protein sequence ID" value="DME_0000769201-mRNA-1"/>
    <property type="gene ID" value="DME_0000769201"/>
</dbReference>
<feature type="transmembrane region" description="Helical" evidence="1">
    <location>
        <begin position="63"/>
        <end position="83"/>
    </location>
</feature>
<dbReference type="GO" id="GO:0032039">
    <property type="term" value="C:integrator complex"/>
    <property type="evidence" value="ECO:0007669"/>
    <property type="project" value="InterPro"/>
</dbReference>
<evidence type="ECO:0000313" key="2">
    <source>
        <dbReference type="EMBL" id="VDN60153.1"/>
    </source>
</evidence>
<gene>
    <name evidence="2" type="ORF">DME_LOCUS10126</name>
</gene>
<keyword evidence="1" id="KW-1133">Transmembrane helix</keyword>
<reference evidence="2 4" key="2">
    <citation type="submission" date="2018-11" db="EMBL/GenBank/DDBJ databases">
        <authorList>
            <consortium name="Pathogen Informatics"/>
        </authorList>
    </citation>
    <scope>NUCLEOTIDE SEQUENCE [LARGE SCALE GENOMIC DNA]</scope>
</reference>
<evidence type="ECO:0000313" key="4">
    <source>
        <dbReference type="Proteomes" id="UP000274756"/>
    </source>
</evidence>
<keyword evidence="1" id="KW-0472">Membrane</keyword>
<evidence type="ECO:0000313" key="5">
    <source>
        <dbReference type="WBParaSite" id="DME_0000769201-mRNA-1"/>
    </source>
</evidence>
<dbReference type="InterPro" id="IPR029321">
    <property type="entry name" value="INTS2"/>
</dbReference>
<dbReference type="EMBL" id="UYYG01001203">
    <property type="protein sequence ID" value="VDN60153.1"/>
    <property type="molecule type" value="Genomic_DNA"/>
</dbReference>
<evidence type="ECO:0000256" key="1">
    <source>
        <dbReference type="SAM" id="Phobius"/>
    </source>
</evidence>
<dbReference type="Proteomes" id="UP000274756">
    <property type="component" value="Unassembled WGS sequence"/>
</dbReference>
<evidence type="ECO:0000313" key="3">
    <source>
        <dbReference type="Proteomes" id="UP000038040"/>
    </source>
</evidence>